<evidence type="ECO:0000256" key="2">
    <source>
        <dbReference type="ARBA" id="ARBA00004569"/>
    </source>
</evidence>
<dbReference type="Proteomes" id="UP000261420">
    <property type="component" value="Unplaced"/>
</dbReference>
<evidence type="ECO:0000256" key="6">
    <source>
        <dbReference type="ARBA" id="ARBA00013482"/>
    </source>
</evidence>
<reference evidence="18" key="2">
    <citation type="submission" date="2025-09" db="UniProtKB">
        <authorList>
            <consortium name="Ensembl"/>
        </authorList>
    </citation>
    <scope>IDENTIFICATION</scope>
</reference>
<dbReference type="GO" id="GO:0005758">
    <property type="term" value="C:mitochondrial intermembrane space"/>
    <property type="evidence" value="ECO:0007669"/>
    <property type="project" value="UniProtKB-SubCell"/>
</dbReference>
<keyword evidence="9" id="KW-0999">Mitochondrion inner membrane</keyword>
<evidence type="ECO:0000256" key="14">
    <source>
        <dbReference type="ARBA" id="ARBA00031222"/>
    </source>
</evidence>
<organism evidence="18 19">
    <name type="scientific">Seriola dumerili</name>
    <name type="common">Greater amberjack</name>
    <name type="synonym">Caranx dumerili</name>
    <dbReference type="NCBI Taxonomy" id="41447"/>
    <lineage>
        <taxon>Eukaryota</taxon>
        <taxon>Metazoa</taxon>
        <taxon>Chordata</taxon>
        <taxon>Craniata</taxon>
        <taxon>Vertebrata</taxon>
        <taxon>Euteleostomi</taxon>
        <taxon>Actinopterygii</taxon>
        <taxon>Neopterygii</taxon>
        <taxon>Teleostei</taxon>
        <taxon>Neoteleostei</taxon>
        <taxon>Acanthomorphata</taxon>
        <taxon>Carangaria</taxon>
        <taxon>Carangiformes</taxon>
        <taxon>Carangidae</taxon>
        <taxon>Seriola</taxon>
    </lineage>
</organism>
<evidence type="ECO:0000256" key="1">
    <source>
        <dbReference type="ARBA" id="ARBA00003195"/>
    </source>
</evidence>
<dbReference type="PROSITE" id="PS51808">
    <property type="entry name" value="CHCH"/>
    <property type="match status" value="1"/>
</dbReference>
<comment type="subunit">
    <text evidence="5">Mammalian complex I is composed of 45 different subunits. This is a component of the iron-sulfur (IP) fragment of the enzyme.</text>
</comment>
<keyword evidence="8" id="KW-0679">Respiratory chain</keyword>
<keyword evidence="12" id="KW-0472">Membrane</keyword>
<keyword evidence="10" id="KW-0249">Electron transport</keyword>
<evidence type="ECO:0000256" key="11">
    <source>
        <dbReference type="ARBA" id="ARBA00023128"/>
    </source>
</evidence>
<dbReference type="STRING" id="41447.ENSSDUP00000011835"/>
<evidence type="ECO:0000256" key="15">
    <source>
        <dbReference type="ARBA" id="ARBA00032739"/>
    </source>
</evidence>
<evidence type="ECO:0000256" key="7">
    <source>
        <dbReference type="ARBA" id="ARBA00022448"/>
    </source>
</evidence>
<evidence type="ECO:0000256" key="4">
    <source>
        <dbReference type="ARBA" id="ARBA00007372"/>
    </source>
</evidence>
<dbReference type="InterPro" id="IPR019342">
    <property type="entry name" value="NADH_UbQ_OxRdtase_FeS-su5"/>
</dbReference>
<dbReference type="Ensembl" id="ENSSDUT00000012053.1">
    <property type="protein sequence ID" value="ENSSDUP00000011835.1"/>
    <property type="gene ID" value="ENSSDUG00000008625.1"/>
</dbReference>
<dbReference type="CDD" id="cd24141">
    <property type="entry name" value="NDUFS5-like"/>
    <property type="match status" value="1"/>
</dbReference>
<proteinExistence type="inferred from homology"/>
<dbReference type="CTD" id="4725"/>
<dbReference type="RefSeq" id="XP_022599864.1">
    <property type="nucleotide sequence ID" value="XM_022744143.1"/>
</dbReference>
<evidence type="ECO:0000256" key="5">
    <source>
        <dbReference type="ARBA" id="ARBA00011261"/>
    </source>
</evidence>
<dbReference type="KEGG" id="sdu:111220879"/>
<keyword evidence="7" id="KW-0813">Transport</keyword>
<accession>A0A3B4U1N4</accession>
<feature type="disulfide bond" evidence="16">
    <location>
        <begin position="33"/>
        <end position="66"/>
    </location>
</feature>
<dbReference type="Pfam" id="PF10200">
    <property type="entry name" value="Ndufs5"/>
    <property type="match status" value="1"/>
</dbReference>
<dbReference type="GeneTree" id="ENSGT00390000002919"/>
<evidence type="ECO:0000313" key="18">
    <source>
        <dbReference type="Ensembl" id="ENSSDUP00000011835.1"/>
    </source>
</evidence>
<protein>
    <recommendedName>
        <fullName evidence="6">NADH dehydrogenase [ubiquinone] iron-sulfur protein 5</fullName>
    </recommendedName>
    <alternativeName>
        <fullName evidence="14">Complex I-15 kDa</fullName>
    </alternativeName>
    <alternativeName>
        <fullName evidence="15">NADH-ubiquinone oxidoreductase 15 kDa subunit</fullName>
    </alternativeName>
</protein>
<evidence type="ECO:0000256" key="13">
    <source>
        <dbReference type="ARBA" id="ARBA00023157"/>
    </source>
</evidence>
<sequence>MPFVDVQSRLGISLDRWLLLQSGPQPNKRASRCHAFEKDWIECAHGIGQTRAKKECQLEFEDFYECMHRQKTHERLHAIRQQRDKMVKEGTYTPPPSHSGKAEQSP</sequence>
<evidence type="ECO:0000256" key="12">
    <source>
        <dbReference type="ARBA" id="ARBA00023136"/>
    </source>
</evidence>
<name>A0A3B4U1N4_SERDU</name>
<dbReference type="PANTHER" id="PTHR15224:SF1">
    <property type="entry name" value="NADH DEHYDROGENASE [UBIQUINONE] IRON-SULFUR PROTEIN 5"/>
    <property type="match status" value="1"/>
</dbReference>
<dbReference type="GO" id="GO:0005743">
    <property type="term" value="C:mitochondrial inner membrane"/>
    <property type="evidence" value="ECO:0007669"/>
    <property type="project" value="UniProtKB-SubCell"/>
</dbReference>
<evidence type="ECO:0000256" key="3">
    <source>
        <dbReference type="ARBA" id="ARBA00004637"/>
    </source>
</evidence>
<keyword evidence="13 16" id="KW-1015">Disulfide bond</keyword>
<dbReference type="GO" id="GO:0032981">
    <property type="term" value="P:mitochondrial respiratory chain complex I assembly"/>
    <property type="evidence" value="ECO:0007669"/>
    <property type="project" value="TreeGrafter"/>
</dbReference>
<evidence type="ECO:0000256" key="16">
    <source>
        <dbReference type="PIRSR" id="PIRSR619342-50"/>
    </source>
</evidence>
<dbReference type="PANTHER" id="PTHR15224">
    <property type="entry name" value="NADH DEHYDROGENASE [UBIQUINONE] IRON-SULFUR PROTEIN 5"/>
    <property type="match status" value="1"/>
</dbReference>
<evidence type="ECO:0000256" key="17">
    <source>
        <dbReference type="SAM" id="MobiDB-lite"/>
    </source>
</evidence>
<evidence type="ECO:0000256" key="8">
    <source>
        <dbReference type="ARBA" id="ARBA00022660"/>
    </source>
</evidence>
<comment type="function">
    <text evidence="1">Accessory subunit of the mitochondrial membrane respiratory chain NADH dehydrogenase (Complex I), that is believed not to be involved in catalysis. Complex I functions in the transfer of electrons from NADH to the respiratory chain. The immediate electron acceptor for the enzyme is believed to be ubiquinone.</text>
</comment>
<evidence type="ECO:0000313" key="19">
    <source>
        <dbReference type="Proteomes" id="UP000261420"/>
    </source>
</evidence>
<evidence type="ECO:0000256" key="10">
    <source>
        <dbReference type="ARBA" id="ARBA00022982"/>
    </source>
</evidence>
<comment type="subcellular location">
    <subcellularLocation>
        <location evidence="3">Mitochondrion inner membrane</location>
        <topology evidence="3">Peripheral membrane protein</topology>
    </subcellularLocation>
    <subcellularLocation>
        <location evidence="2">Mitochondrion intermembrane space</location>
    </subcellularLocation>
</comment>
<comment type="similarity">
    <text evidence="4">Belongs to the complex I NDUFS5 subunit family.</text>
</comment>
<dbReference type="AlphaFoldDB" id="A0A3B4U1N4"/>
<feature type="disulfide bond" evidence="16">
    <location>
        <begin position="43"/>
        <end position="56"/>
    </location>
</feature>
<keyword evidence="19" id="KW-1185">Reference proteome</keyword>
<dbReference type="GeneID" id="111220879"/>
<evidence type="ECO:0000256" key="9">
    <source>
        <dbReference type="ARBA" id="ARBA00022792"/>
    </source>
</evidence>
<dbReference type="OMA" id="RQQRDKM"/>
<keyword evidence="11" id="KW-0496">Mitochondrion</keyword>
<reference evidence="18" key="1">
    <citation type="submission" date="2025-08" db="UniProtKB">
        <authorList>
            <consortium name="Ensembl"/>
        </authorList>
    </citation>
    <scope>IDENTIFICATION</scope>
</reference>
<feature type="region of interest" description="Disordered" evidence="17">
    <location>
        <begin position="80"/>
        <end position="106"/>
    </location>
</feature>